<dbReference type="InterPro" id="IPR003340">
    <property type="entry name" value="B3_DNA-bd"/>
</dbReference>
<evidence type="ECO:0000259" key="8">
    <source>
        <dbReference type="PROSITE" id="PS50863"/>
    </source>
</evidence>
<dbReference type="GO" id="GO:0005634">
    <property type="term" value="C:nucleus"/>
    <property type="evidence" value="ECO:0007669"/>
    <property type="project" value="UniProtKB-SubCell"/>
</dbReference>
<feature type="non-terminal residue" evidence="9">
    <location>
        <position position="1"/>
    </location>
</feature>
<dbReference type="PANTHER" id="PTHR31391">
    <property type="entry name" value="B3 DOMAIN-CONTAINING PROTEIN OS11G0197600-RELATED"/>
    <property type="match status" value="1"/>
</dbReference>
<dbReference type="AlphaFoldDB" id="A0A5J9UMI6"/>
<dbReference type="InterPro" id="IPR044837">
    <property type="entry name" value="REM16-like"/>
</dbReference>
<feature type="compositionally biased region" description="Polar residues" evidence="7">
    <location>
        <begin position="214"/>
        <end position="226"/>
    </location>
</feature>
<protein>
    <recommendedName>
        <fullName evidence="8">TF-B3 domain-containing protein</fullName>
    </recommendedName>
</protein>
<dbReference type="Gramene" id="TVU24624">
    <property type="protein sequence ID" value="TVU24624"/>
    <property type="gene ID" value="EJB05_27073"/>
</dbReference>
<comment type="subcellular location">
    <subcellularLocation>
        <location evidence="1">Nucleus</location>
    </subcellularLocation>
</comment>
<evidence type="ECO:0000256" key="2">
    <source>
        <dbReference type="ARBA" id="ARBA00023015"/>
    </source>
</evidence>
<dbReference type="PROSITE" id="PS50863">
    <property type="entry name" value="B3"/>
    <property type="match status" value="1"/>
</dbReference>
<feature type="region of interest" description="Disordered" evidence="7">
    <location>
        <begin position="207"/>
        <end position="252"/>
    </location>
</feature>
<dbReference type="GO" id="GO:0003677">
    <property type="term" value="F:DNA binding"/>
    <property type="evidence" value="ECO:0007669"/>
    <property type="project" value="UniProtKB-KW"/>
</dbReference>
<evidence type="ECO:0000313" key="9">
    <source>
        <dbReference type="EMBL" id="TVU24624.1"/>
    </source>
</evidence>
<comment type="caution">
    <text evidence="9">The sequence shown here is derived from an EMBL/GenBank/DDBJ whole genome shotgun (WGS) entry which is preliminary data.</text>
</comment>
<dbReference type="PANTHER" id="PTHR31391:SF148">
    <property type="entry name" value="TF-B3 DOMAIN-CONTAINING PROTEIN"/>
    <property type="match status" value="1"/>
</dbReference>
<dbReference type="Proteomes" id="UP000324897">
    <property type="component" value="Chromosome 2"/>
</dbReference>
<dbReference type="SMART" id="SM01019">
    <property type="entry name" value="B3"/>
    <property type="match status" value="1"/>
</dbReference>
<dbReference type="SUPFAM" id="SSF101936">
    <property type="entry name" value="DNA-binding pseudobarrel domain"/>
    <property type="match status" value="1"/>
</dbReference>
<sequence>MAIDHPVRAYYSPHSVSQWRKRGRPVSSQSAKNKMEHNMAFLDRGGGSSSSSESDKDEDFAPIGNELAIVPALQQVAVHYGDTDHASKDVLPVEDEDLAIVVADVDTEEPIPIEGIPADFYQNHLPKLKTEFMLEDEDGRNHETIYIGDRKGPGLSGGWEHFALFHKIKVDDVVIFQLVESKKFKVYIVRENILDTIDGAFSQQNLEVPKKGKPSSQGASYGVNSNEDTKASAFDPDAPQSEDGSVISEDTTDGISFSDSGADFGGLTNSSKFSIVVDNKVMDREFQEHQRRAYYELCCSQKSYLHKNLLRHLNPTLIVGVIEDTINIAERIRACTEEANSREDLMTWKKTLKSFALLGMNVSFMIKRVNGLLGLPALSENLPKYEEYKDLKLEQACSREKLKALELELSTAKDSLRKIDVDLGKMKSSAKKRDLTLQELATAPWWRSITFGGSWIGDAPRMAREESNVRLGDQPKESAESAGAHMTKKAD</sequence>
<dbReference type="EMBL" id="RWGY01000013">
    <property type="protein sequence ID" value="TVU24624.1"/>
    <property type="molecule type" value="Genomic_DNA"/>
</dbReference>
<feature type="coiled-coil region" evidence="6">
    <location>
        <begin position="388"/>
        <end position="422"/>
    </location>
</feature>
<reference evidence="9 10" key="1">
    <citation type="journal article" date="2019" name="Sci. Rep.">
        <title>A high-quality genome of Eragrostis curvula grass provides insights into Poaceae evolution and supports new strategies to enhance forage quality.</title>
        <authorList>
            <person name="Carballo J."/>
            <person name="Santos B.A.C.M."/>
            <person name="Zappacosta D."/>
            <person name="Garbus I."/>
            <person name="Selva J.P."/>
            <person name="Gallo C.A."/>
            <person name="Diaz A."/>
            <person name="Albertini E."/>
            <person name="Caccamo M."/>
            <person name="Echenique V."/>
        </authorList>
    </citation>
    <scope>NUCLEOTIDE SEQUENCE [LARGE SCALE GENOMIC DNA]</scope>
    <source>
        <strain evidence="10">cv. Victoria</strain>
        <tissue evidence="9">Leaf</tissue>
    </source>
</reference>
<evidence type="ECO:0000256" key="3">
    <source>
        <dbReference type="ARBA" id="ARBA00023125"/>
    </source>
</evidence>
<organism evidence="9 10">
    <name type="scientific">Eragrostis curvula</name>
    <name type="common">weeping love grass</name>
    <dbReference type="NCBI Taxonomy" id="38414"/>
    <lineage>
        <taxon>Eukaryota</taxon>
        <taxon>Viridiplantae</taxon>
        <taxon>Streptophyta</taxon>
        <taxon>Embryophyta</taxon>
        <taxon>Tracheophyta</taxon>
        <taxon>Spermatophyta</taxon>
        <taxon>Magnoliopsida</taxon>
        <taxon>Liliopsida</taxon>
        <taxon>Poales</taxon>
        <taxon>Poaceae</taxon>
        <taxon>PACMAD clade</taxon>
        <taxon>Chloridoideae</taxon>
        <taxon>Eragrostideae</taxon>
        <taxon>Eragrostidinae</taxon>
        <taxon>Eragrostis</taxon>
    </lineage>
</organism>
<feature type="compositionally biased region" description="Basic and acidic residues" evidence="7">
    <location>
        <begin position="465"/>
        <end position="479"/>
    </location>
</feature>
<gene>
    <name evidence="9" type="ORF">EJB05_27073</name>
</gene>
<feature type="region of interest" description="Disordered" evidence="7">
    <location>
        <begin position="465"/>
        <end position="491"/>
    </location>
</feature>
<keyword evidence="3" id="KW-0238">DNA-binding</keyword>
<accession>A0A5J9UMI6</accession>
<keyword evidence="2" id="KW-0805">Transcription regulation</keyword>
<feature type="domain" description="TF-B3" evidence="8">
    <location>
        <begin position="116"/>
        <end position="192"/>
    </location>
</feature>
<dbReference type="CDD" id="cd10017">
    <property type="entry name" value="B3_DNA"/>
    <property type="match status" value="1"/>
</dbReference>
<evidence type="ECO:0000313" key="10">
    <source>
        <dbReference type="Proteomes" id="UP000324897"/>
    </source>
</evidence>
<proteinExistence type="predicted"/>
<name>A0A5J9UMI6_9POAL</name>
<feature type="region of interest" description="Disordered" evidence="7">
    <location>
        <begin position="1"/>
        <end position="59"/>
    </location>
</feature>
<evidence type="ECO:0000256" key="6">
    <source>
        <dbReference type="SAM" id="Coils"/>
    </source>
</evidence>
<dbReference type="Pfam" id="PF02362">
    <property type="entry name" value="B3"/>
    <property type="match status" value="1"/>
</dbReference>
<dbReference type="InterPro" id="IPR015300">
    <property type="entry name" value="DNA-bd_pseudobarrel_sf"/>
</dbReference>
<keyword evidence="6" id="KW-0175">Coiled coil</keyword>
<evidence type="ECO:0000256" key="4">
    <source>
        <dbReference type="ARBA" id="ARBA00023163"/>
    </source>
</evidence>
<keyword evidence="4" id="KW-0804">Transcription</keyword>
<evidence type="ECO:0000256" key="5">
    <source>
        <dbReference type="ARBA" id="ARBA00023242"/>
    </source>
</evidence>
<dbReference type="Gene3D" id="2.40.330.10">
    <property type="entry name" value="DNA-binding pseudobarrel domain"/>
    <property type="match status" value="1"/>
</dbReference>
<evidence type="ECO:0000256" key="1">
    <source>
        <dbReference type="ARBA" id="ARBA00004123"/>
    </source>
</evidence>
<dbReference type="OrthoDB" id="1909330at2759"/>
<keyword evidence="10" id="KW-1185">Reference proteome</keyword>
<keyword evidence="5" id="KW-0539">Nucleus</keyword>
<evidence type="ECO:0000256" key="7">
    <source>
        <dbReference type="SAM" id="MobiDB-lite"/>
    </source>
</evidence>